<keyword evidence="1" id="KW-0175">Coiled coil</keyword>
<name>A0A7J8TJL5_GOSDV</name>
<evidence type="ECO:0000313" key="2">
    <source>
        <dbReference type="EMBL" id="MBA0638321.1"/>
    </source>
</evidence>
<dbReference type="PANTHER" id="PTHR48200">
    <property type="entry name" value="PROTEIN, PUTATIVE-RELATED"/>
    <property type="match status" value="1"/>
</dbReference>
<organism evidence="2 3">
    <name type="scientific">Gossypium davidsonii</name>
    <name type="common">Davidson's cotton</name>
    <name type="synonym">Gossypium klotzschianum subsp. davidsonii</name>
    <dbReference type="NCBI Taxonomy" id="34287"/>
    <lineage>
        <taxon>Eukaryota</taxon>
        <taxon>Viridiplantae</taxon>
        <taxon>Streptophyta</taxon>
        <taxon>Embryophyta</taxon>
        <taxon>Tracheophyta</taxon>
        <taxon>Spermatophyta</taxon>
        <taxon>Magnoliopsida</taxon>
        <taxon>eudicotyledons</taxon>
        <taxon>Gunneridae</taxon>
        <taxon>Pentapetalae</taxon>
        <taxon>rosids</taxon>
        <taxon>malvids</taxon>
        <taxon>Malvales</taxon>
        <taxon>Malvaceae</taxon>
        <taxon>Malvoideae</taxon>
        <taxon>Gossypium</taxon>
    </lineage>
</organism>
<protein>
    <submittedName>
        <fullName evidence="2">Uncharacterized protein</fullName>
    </submittedName>
</protein>
<dbReference type="PANTHER" id="PTHR48200:SF1">
    <property type="entry name" value="AMINOTRANSFERASE-LIKE PLANT MOBILE DOMAIN-CONTAINING PROTEIN"/>
    <property type="match status" value="1"/>
</dbReference>
<reference evidence="2 3" key="1">
    <citation type="journal article" date="2019" name="Genome Biol. Evol.">
        <title>Insights into the evolution of the New World diploid cottons (Gossypium, subgenus Houzingenia) based on genome sequencing.</title>
        <authorList>
            <person name="Grover C.E."/>
            <person name="Arick M.A. 2nd"/>
            <person name="Thrash A."/>
            <person name="Conover J.L."/>
            <person name="Sanders W.S."/>
            <person name="Peterson D.G."/>
            <person name="Frelichowski J.E."/>
            <person name="Scheffler J.A."/>
            <person name="Scheffler B.E."/>
            <person name="Wendel J.F."/>
        </authorList>
    </citation>
    <scope>NUCLEOTIDE SEQUENCE [LARGE SCALE GENOMIC DNA]</scope>
    <source>
        <strain evidence="2">27</strain>
        <tissue evidence="2">Leaf</tissue>
    </source>
</reference>
<evidence type="ECO:0000313" key="3">
    <source>
        <dbReference type="Proteomes" id="UP000593561"/>
    </source>
</evidence>
<comment type="caution">
    <text evidence="2">The sequence shown here is derived from an EMBL/GenBank/DDBJ whole genome shotgun (WGS) entry which is preliminary data.</text>
</comment>
<dbReference type="EMBL" id="JABFAC010250350">
    <property type="protein sequence ID" value="MBA0638321.1"/>
    <property type="molecule type" value="Genomic_DNA"/>
</dbReference>
<accession>A0A7J8TJL5</accession>
<proteinExistence type="predicted"/>
<feature type="coiled-coil region" evidence="1">
    <location>
        <begin position="78"/>
        <end position="239"/>
    </location>
</feature>
<keyword evidence="3" id="KW-1185">Reference proteome</keyword>
<gene>
    <name evidence="2" type="ORF">Godav_029043</name>
</gene>
<dbReference type="AlphaFoldDB" id="A0A7J8TJL5"/>
<sequence>MRVFIQGDNYKKKVREISNAWNQTHRMNILAISPMRTPEYSGWWSKRVNDNIPGPREDGVRSIEDHLQVVLSKLEIIKQDFEQRSSELGKRIEQLEEEKMRLGLDVNIHKLKAEKLRKGKNKAEEDLDKINEEKTRADQREKKFRDARARENALERSLLECRNEKLGLRARVAELEKSLHLYRSRNSTIKLRVSLSKIEELKGKIGELEDALQSSELRVELLERRNEQWQEQFHHSQSQIRERDYIMGEAVTQVREVADHLQTLAVQADVLNLKFESESRRGRDLAWLIRRVKALGIKAKSYV</sequence>
<evidence type="ECO:0000256" key="1">
    <source>
        <dbReference type="SAM" id="Coils"/>
    </source>
</evidence>
<dbReference type="Proteomes" id="UP000593561">
    <property type="component" value="Unassembled WGS sequence"/>
</dbReference>